<keyword evidence="4" id="KW-1185">Reference proteome</keyword>
<dbReference type="InterPro" id="IPR055474">
    <property type="entry name" value="DUF7046"/>
</dbReference>
<dbReference type="Pfam" id="PF23080">
    <property type="entry name" value="DUF7046"/>
    <property type="match status" value="1"/>
</dbReference>
<dbReference type="AlphaFoldDB" id="W1NZQ5"/>
<name>W1NZQ5_AMBTC</name>
<sequence>MQDPLASHVNDLEDVPSFASRLLRPSSFVYSSPINLHDAESVLGGRSSVPGKFDHGVLAPCFDYSNRFSNGLPNGDSDPKTSKVNVADTYSENTPGTQELLLRARKEELLSLRKHLADAAIKETQLLIEKHNLEKKFASFRMEFDQQQSDVITLASKALSHRKDDIEENIRLTHALQAAEQDRYTFLSSLPGLLAEYGLQPPVMNASSIVSNTKDLLQHLRQKLNISEASLREMQSQLANRRGEHDHTAQQSVTLNIHNPHVSSASVSSLQQVYDHEHLLAPAFPAIPSLVTRKNEQVMVPSFGVPHLMINDNIVEHPFPNFNGGKEPMNSGYDVPAPSRTRMRFSTGYEGHGNSQSDDEDPLPSISGLQIVGDPVPGCELLACGYPINGTSACMFEWVRHLPDGTMQYVEGANQPYYVVTADDVDKLLAVVCTPMDDQDRQGELQKIFANNQRKIACDPEMQQEINSYISSGHTVFDVLLLMDSSEDWEPATLHLKKSSYEIRRTTQDETVREKYSRDISMRIPSGLSVQCVLTSSDGTSYPLSTNEVRVSILAMLKEYVIMIQSITPQASIVDNLTSASKGSGSIETQTLAENISYCQ</sequence>
<evidence type="ECO:0000259" key="2">
    <source>
        <dbReference type="Pfam" id="PF23197"/>
    </source>
</evidence>
<proteinExistence type="predicted"/>
<dbReference type="HOGENOM" id="CLU_455194_0_0_1"/>
<feature type="domain" description="AIR9-like A9" evidence="2">
    <location>
        <begin position="366"/>
        <end position="447"/>
    </location>
</feature>
<dbReference type="Pfam" id="PF23197">
    <property type="entry name" value="IG_AIR9"/>
    <property type="match status" value="1"/>
</dbReference>
<dbReference type="FunFam" id="2.60.40.2700:FF:000001">
    <property type="entry name" value="Transmembrane protein"/>
    <property type="match status" value="1"/>
</dbReference>
<dbReference type="Gramene" id="ERN01153">
    <property type="protein sequence ID" value="ERN01153"/>
    <property type="gene ID" value="AMTR_s00002p00215720"/>
</dbReference>
<dbReference type="Gene3D" id="2.60.40.2700">
    <property type="match status" value="1"/>
</dbReference>
<gene>
    <name evidence="3" type="ORF">AMTR_s00002p00215720</name>
</gene>
<dbReference type="InterPro" id="IPR056284">
    <property type="entry name" value="AIR9-like_A9"/>
</dbReference>
<dbReference type="PANTHER" id="PTHR31149">
    <property type="entry name" value="EXPRESSED PROTEIN"/>
    <property type="match status" value="1"/>
</dbReference>
<organism evidence="3 4">
    <name type="scientific">Amborella trichopoda</name>
    <dbReference type="NCBI Taxonomy" id="13333"/>
    <lineage>
        <taxon>Eukaryota</taxon>
        <taxon>Viridiplantae</taxon>
        <taxon>Streptophyta</taxon>
        <taxon>Embryophyta</taxon>
        <taxon>Tracheophyta</taxon>
        <taxon>Spermatophyta</taxon>
        <taxon>Magnoliopsida</taxon>
        <taxon>Amborellales</taxon>
        <taxon>Amborellaceae</taxon>
        <taxon>Amborella</taxon>
    </lineage>
</organism>
<dbReference type="PANTHER" id="PTHR31149:SF7">
    <property type="entry name" value="EXPRESSED PROTEIN"/>
    <property type="match status" value="1"/>
</dbReference>
<dbReference type="EMBL" id="KI394767">
    <property type="protein sequence ID" value="ERN01153.1"/>
    <property type="molecule type" value="Genomic_DNA"/>
</dbReference>
<reference evidence="4" key="1">
    <citation type="journal article" date="2013" name="Science">
        <title>The Amborella genome and the evolution of flowering plants.</title>
        <authorList>
            <consortium name="Amborella Genome Project"/>
        </authorList>
    </citation>
    <scope>NUCLEOTIDE SEQUENCE [LARGE SCALE GENOMIC DNA]</scope>
</reference>
<dbReference type="Proteomes" id="UP000017836">
    <property type="component" value="Unassembled WGS sequence"/>
</dbReference>
<dbReference type="eggNOG" id="ENOG502QVSZ">
    <property type="taxonomic scope" value="Eukaryota"/>
</dbReference>
<dbReference type="OMA" id="KACNDRI"/>
<protein>
    <submittedName>
        <fullName evidence="3">Uncharacterized protein</fullName>
    </submittedName>
</protein>
<feature type="domain" description="DUF7046" evidence="1">
    <location>
        <begin position="488"/>
        <end position="550"/>
    </location>
</feature>
<evidence type="ECO:0000313" key="3">
    <source>
        <dbReference type="EMBL" id="ERN01153.1"/>
    </source>
</evidence>
<evidence type="ECO:0000259" key="1">
    <source>
        <dbReference type="Pfam" id="PF23080"/>
    </source>
</evidence>
<evidence type="ECO:0000313" key="4">
    <source>
        <dbReference type="Proteomes" id="UP000017836"/>
    </source>
</evidence>
<accession>W1NZQ5</accession>